<dbReference type="Pfam" id="PF07645">
    <property type="entry name" value="EGF_CA"/>
    <property type="match status" value="1"/>
</dbReference>
<sequence length="407" mass="45420">MRTFSSFALAAALFGVWKTWIFFILVSTQEHCRVLNFQATSFKDKVLNKSVIKNMTVKDEQLCQLRCFVEETCKSYNLGPPESGGEGKRVCELSSSHHVLHPDYLVSKSGFIYRPSVNLCGIPCPEKQSCYSVHHDGFTCLCPDLENPENTCTEVSDVDECAVDTHDCAADTDCINTEGSFLCSCRVGYVGDGKSCQGFPFRLRLDGTKEPLSLSGAARFTVAEGNITALYLDGSPLTYAVTPAIPILITGFTISVWIKLLKYPKSFQPIYGDWSSNASFALSVNEDGRLCTEAKRPAPATDNVFSTCGNLHVIPLNKWTHVGMTWRKNQLNGKLFLNGKAFQYHVRENPLLAFKNSGRLLHDIGFREDTGDTIQAYLSDFVILSRGKNEKYFKQELFENHPLSKFT</sequence>
<dbReference type="Pfam" id="PF13385">
    <property type="entry name" value="Laminin_G_3"/>
    <property type="match status" value="1"/>
</dbReference>
<dbReference type="EMBL" id="LSMT01000051">
    <property type="protein sequence ID" value="PFX30390.1"/>
    <property type="molecule type" value="Genomic_DNA"/>
</dbReference>
<keyword evidence="2" id="KW-0732">Signal</keyword>
<dbReference type="PANTHER" id="PTHR24050">
    <property type="entry name" value="PA14 DOMAIN-CONTAINING PROTEIN"/>
    <property type="match status" value="1"/>
</dbReference>
<feature type="domain" description="EGF-like" evidence="7">
    <location>
        <begin position="157"/>
        <end position="197"/>
    </location>
</feature>
<evidence type="ECO:0000259" key="7">
    <source>
        <dbReference type="PROSITE" id="PS50026"/>
    </source>
</evidence>
<dbReference type="InterPro" id="IPR052235">
    <property type="entry name" value="Nephronectin_domain"/>
</dbReference>
<evidence type="ECO:0000256" key="3">
    <source>
        <dbReference type="ARBA" id="ARBA00022737"/>
    </source>
</evidence>
<accession>A0A2B4SNE8</accession>
<dbReference type="InterPro" id="IPR013320">
    <property type="entry name" value="ConA-like_dom_sf"/>
</dbReference>
<dbReference type="OrthoDB" id="5965914at2759"/>
<comment type="caution">
    <text evidence="8">The sequence shown here is derived from an EMBL/GenBank/DDBJ whole genome shotgun (WGS) entry which is preliminary data.</text>
</comment>
<keyword evidence="6" id="KW-0472">Membrane</keyword>
<dbReference type="SUPFAM" id="SSF57196">
    <property type="entry name" value="EGF/Laminin"/>
    <property type="match status" value="1"/>
</dbReference>
<evidence type="ECO:0000256" key="1">
    <source>
        <dbReference type="ARBA" id="ARBA00022536"/>
    </source>
</evidence>
<dbReference type="PROSITE" id="PS00010">
    <property type="entry name" value="ASX_HYDROXYL"/>
    <property type="match status" value="1"/>
</dbReference>
<dbReference type="PANTHER" id="PTHR24050:SF28">
    <property type="entry name" value="UROMODULIN-LIKE"/>
    <property type="match status" value="1"/>
</dbReference>
<dbReference type="Gene3D" id="2.10.25.10">
    <property type="entry name" value="Laminin"/>
    <property type="match status" value="1"/>
</dbReference>
<dbReference type="PROSITE" id="PS01186">
    <property type="entry name" value="EGF_2"/>
    <property type="match status" value="1"/>
</dbReference>
<evidence type="ECO:0000313" key="9">
    <source>
        <dbReference type="Proteomes" id="UP000225706"/>
    </source>
</evidence>
<dbReference type="Proteomes" id="UP000225706">
    <property type="component" value="Unassembled WGS sequence"/>
</dbReference>
<keyword evidence="6" id="KW-0812">Transmembrane</keyword>
<keyword evidence="1 5" id="KW-0245">EGF-like domain</keyword>
<evidence type="ECO:0000256" key="4">
    <source>
        <dbReference type="ARBA" id="ARBA00023157"/>
    </source>
</evidence>
<dbReference type="Gene3D" id="2.60.120.200">
    <property type="match status" value="1"/>
</dbReference>
<dbReference type="SUPFAM" id="SSF49899">
    <property type="entry name" value="Concanavalin A-like lectins/glucanases"/>
    <property type="match status" value="1"/>
</dbReference>
<dbReference type="FunFam" id="2.10.25.10:FF:000038">
    <property type="entry name" value="Fibrillin 2"/>
    <property type="match status" value="1"/>
</dbReference>
<feature type="transmembrane region" description="Helical" evidence="6">
    <location>
        <begin position="237"/>
        <end position="258"/>
    </location>
</feature>
<dbReference type="CDD" id="cd00054">
    <property type="entry name" value="EGF_CA"/>
    <property type="match status" value="1"/>
</dbReference>
<name>A0A2B4SNE8_STYPI</name>
<comment type="caution">
    <text evidence="5">Lacks conserved residue(s) required for the propagation of feature annotation.</text>
</comment>
<keyword evidence="3" id="KW-0677">Repeat</keyword>
<dbReference type="InterPro" id="IPR000152">
    <property type="entry name" value="EGF-type_Asp/Asn_hydroxyl_site"/>
</dbReference>
<dbReference type="SMART" id="SM00181">
    <property type="entry name" value="EGF"/>
    <property type="match status" value="2"/>
</dbReference>
<evidence type="ECO:0000313" key="8">
    <source>
        <dbReference type="EMBL" id="PFX30390.1"/>
    </source>
</evidence>
<evidence type="ECO:0000256" key="2">
    <source>
        <dbReference type="ARBA" id="ARBA00022729"/>
    </source>
</evidence>
<evidence type="ECO:0000256" key="6">
    <source>
        <dbReference type="SAM" id="Phobius"/>
    </source>
</evidence>
<dbReference type="GO" id="GO:0005509">
    <property type="term" value="F:calcium ion binding"/>
    <property type="evidence" value="ECO:0007669"/>
    <property type="project" value="InterPro"/>
</dbReference>
<dbReference type="AlphaFoldDB" id="A0A2B4SNE8"/>
<gene>
    <name evidence="8" type="primary">Egfl6</name>
    <name evidence="8" type="ORF">AWC38_SpisGene4809</name>
</gene>
<dbReference type="InterPro" id="IPR000742">
    <property type="entry name" value="EGF"/>
</dbReference>
<dbReference type="PROSITE" id="PS50026">
    <property type="entry name" value="EGF_3"/>
    <property type="match status" value="1"/>
</dbReference>
<dbReference type="InterPro" id="IPR049883">
    <property type="entry name" value="NOTCH1_EGF-like"/>
</dbReference>
<organism evidence="8 9">
    <name type="scientific">Stylophora pistillata</name>
    <name type="common">Smooth cauliflower coral</name>
    <dbReference type="NCBI Taxonomy" id="50429"/>
    <lineage>
        <taxon>Eukaryota</taxon>
        <taxon>Metazoa</taxon>
        <taxon>Cnidaria</taxon>
        <taxon>Anthozoa</taxon>
        <taxon>Hexacorallia</taxon>
        <taxon>Scleractinia</taxon>
        <taxon>Astrocoeniina</taxon>
        <taxon>Pocilloporidae</taxon>
        <taxon>Stylophora</taxon>
    </lineage>
</organism>
<evidence type="ECO:0000256" key="5">
    <source>
        <dbReference type="PROSITE-ProRule" id="PRU00076"/>
    </source>
</evidence>
<protein>
    <submittedName>
        <fullName evidence="8">Epidermal growth factor-like protein 6</fullName>
    </submittedName>
</protein>
<dbReference type="InterPro" id="IPR003609">
    <property type="entry name" value="Pan_app"/>
</dbReference>
<dbReference type="Pfam" id="PF00024">
    <property type="entry name" value="PAN_1"/>
    <property type="match status" value="1"/>
</dbReference>
<keyword evidence="4" id="KW-1015">Disulfide bond</keyword>
<dbReference type="InterPro" id="IPR001881">
    <property type="entry name" value="EGF-like_Ca-bd_dom"/>
</dbReference>
<reference evidence="9" key="1">
    <citation type="journal article" date="2017" name="bioRxiv">
        <title>Comparative analysis of the genomes of Stylophora pistillata and Acropora digitifera provides evidence for extensive differences between species of corals.</title>
        <authorList>
            <person name="Voolstra C.R."/>
            <person name="Li Y."/>
            <person name="Liew Y.J."/>
            <person name="Baumgarten S."/>
            <person name="Zoccola D."/>
            <person name="Flot J.-F."/>
            <person name="Tambutte S."/>
            <person name="Allemand D."/>
            <person name="Aranda M."/>
        </authorList>
    </citation>
    <scope>NUCLEOTIDE SEQUENCE [LARGE SCALE GENOMIC DNA]</scope>
</reference>
<dbReference type="PROSITE" id="PS01187">
    <property type="entry name" value="EGF_CA"/>
    <property type="match status" value="1"/>
</dbReference>
<dbReference type="SMART" id="SM00179">
    <property type="entry name" value="EGF_CA"/>
    <property type="match status" value="1"/>
</dbReference>
<keyword evidence="9" id="KW-1185">Reference proteome</keyword>
<dbReference type="InterPro" id="IPR018097">
    <property type="entry name" value="EGF_Ca-bd_CS"/>
</dbReference>
<dbReference type="STRING" id="50429.A0A2B4SNE8"/>
<proteinExistence type="predicted"/>
<keyword evidence="6" id="KW-1133">Transmembrane helix</keyword>